<dbReference type="InterPro" id="IPR052780">
    <property type="entry name" value="AAA_Catabolism_Regulators"/>
</dbReference>
<proteinExistence type="inferred from homology"/>
<evidence type="ECO:0000259" key="6">
    <source>
        <dbReference type="Pfam" id="PF00441"/>
    </source>
</evidence>
<dbReference type="SUPFAM" id="SSF56645">
    <property type="entry name" value="Acyl-CoA dehydrogenase NM domain-like"/>
    <property type="match status" value="1"/>
</dbReference>
<organism evidence="9 10">
    <name type="scientific">Fusarium tjaetaba</name>
    <dbReference type="NCBI Taxonomy" id="1567544"/>
    <lineage>
        <taxon>Eukaryota</taxon>
        <taxon>Fungi</taxon>
        <taxon>Dikarya</taxon>
        <taxon>Ascomycota</taxon>
        <taxon>Pezizomycotina</taxon>
        <taxon>Sordariomycetes</taxon>
        <taxon>Hypocreomycetidae</taxon>
        <taxon>Hypocreales</taxon>
        <taxon>Nectriaceae</taxon>
        <taxon>Fusarium</taxon>
        <taxon>Fusarium fujikuroi species complex</taxon>
    </lineage>
</organism>
<dbReference type="RefSeq" id="XP_037210404.1">
    <property type="nucleotide sequence ID" value="XM_037348670.1"/>
</dbReference>
<evidence type="ECO:0000259" key="8">
    <source>
        <dbReference type="Pfam" id="PF02771"/>
    </source>
</evidence>
<evidence type="ECO:0000256" key="5">
    <source>
        <dbReference type="SAM" id="MobiDB-lite"/>
    </source>
</evidence>
<evidence type="ECO:0000313" key="9">
    <source>
        <dbReference type="EMBL" id="KAF5645339.1"/>
    </source>
</evidence>
<feature type="domain" description="Acyl-CoA dehydrogenase/oxidase N-terminal" evidence="8">
    <location>
        <begin position="31"/>
        <end position="152"/>
    </location>
</feature>
<dbReference type="GO" id="GO:0016627">
    <property type="term" value="F:oxidoreductase activity, acting on the CH-CH group of donors"/>
    <property type="evidence" value="ECO:0007669"/>
    <property type="project" value="InterPro"/>
</dbReference>
<feature type="compositionally biased region" description="Polar residues" evidence="5">
    <location>
        <begin position="1111"/>
        <end position="1124"/>
    </location>
</feature>
<sequence length="1202" mass="134097">MPPDPKLYLPPNVPWSEPAWYRTGNSVYHNASHRKLRDNIRKYVDEHILPYALEWEEKGEVPRSAALSYCKSGIPFDDVPEDFRPQDVPNLAGIPHGQLDAFHFLISTDEMSRVEGGVSIALGGASTIGLPPVLYYGTHKQKSHWFPGLFSGSVNFCLGITEPGGGSDVANIQTTAEKSSDGKFYVVNGAKKWITGAPWATHMTTAVRTGGPGAKGITVLEIPLDSPGVSVSKIFNSGQNAGGSSFVDLENVKVTVENRIGPENEGFGIIMKNFNRERYALAVSCNRKSRTCLAMSFSYAMERKTFGKRLIENQVIRRKLAEVAHRVEAHWAWLEQIAFQVNSSSEGWQEPSIASQIALVKIQGGQMVELACREAQQIFGGAGYQKGGRGATVEQISRDLRMLVVGGGSEEILTDLALRQEIGAFSRQAKIPAAAERHINIGFHIPACLVFFYSKSSSLYGIVFKASDDHKPRTLLDVLAQDKLDHVSRDLDDCLSLPRQLVNNSKVNWRLYCHPERYRTLVIKGTDDASAPATSHMRYDALPDFHLMLPLTTRATDNIDTVVHAPISNDGDTIKLLQQSSKYEDAQDAAQRDGSPALSNLLRHGSWTMNGPFISDLSSPSIEALRLWNSLRFVRMGWLTALEAVSYMDLFFENILPLSPVMDDFYSHHDNHYKLITQEPLLCCTILMISSRFHCLQGTSSWSRSVALHTRLWEHCEHLVNRIIFGQEKKSKAKTRTLGSIQALILMTEWAPRSVYFPPKSDGWDSDLLFQLPDERDQLDGNSADVTQDLQGNWYRDVVAPAKTIDRMSWMLLGCAVTLGHEIGLFTATGMNSTVNDTQHHRINHVWLRKVIFIADEQLSSRNGLTSVIPSSLNSSAFEPWIGSSSAKAEQTRKFVNGQLALAELARSISNTLFSSRNTTQEHIQSYKYVSSIEEYQQKLAAWREVYLDKQVLSWHTYDLLEIEYQYATVFLHSLGMQAVVDRSCRTNPDDPNAANRATGNWILNFATPTDLRFINTVIQGSCELMQSAIHLAERGSLQYCPTRVITRVIGVSVFLLKALGLGVERAVFNKSLDRLEHVVRTIRHSTWDDLDLAKRYADVLHHHIYQLKNGSGTRGSHQESSIVEQRPGDALTERGTSYESSDMFGNIHVSDDWPDSLAFLDASLAPFGIATDESSGLAGLGDSDWSLLWNIPSFYTPLFPP</sequence>
<dbReference type="InterPro" id="IPR046373">
    <property type="entry name" value="Acyl-CoA_Oxase/DH_mid-dom_sf"/>
</dbReference>
<feature type="region of interest" description="Disordered" evidence="5">
    <location>
        <begin position="1111"/>
        <end position="1137"/>
    </location>
</feature>
<gene>
    <name evidence="9" type="ORF">FTJAE_2473</name>
</gene>
<dbReference type="Gene3D" id="2.40.110.10">
    <property type="entry name" value="Butyryl-CoA Dehydrogenase, subunit A, domain 2"/>
    <property type="match status" value="1"/>
</dbReference>
<keyword evidence="3" id="KW-0285">Flavoprotein</keyword>
<feature type="domain" description="Acyl-CoA oxidase/dehydrogenase middle" evidence="7">
    <location>
        <begin position="157"/>
        <end position="250"/>
    </location>
</feature>
<accession>A0A8H5S3V7</accession>
<dbReference type="GeneID" id="59300940"/>
<dbReference type="InterPro" id="IPR009075">
    <property type="entry name" value="AcylCo_DH/oxidase_C"/>
</dbReference>
<evidence type="ECO:0000256" key="2">
    <source>
        <dbReference type="ARBA" id="ARBA00009347"/>
    </source>
</evidence>
<dbReference type="GO" id="GO:0050660">
    <property type="term" value="F:flavin adenine dinucleotide binding"/>
    <property type="evidence" value="ECO:0007669"/>
    <property type="project" value="InterPro"/>
</dbReference>
<dbReference type="Pfam" id="PF02771">
    <property type="entry name" value="Acyl-CoA_dh_N"/>
    <property type="match status" value="1"/>
</dbReference>
<dbReference type="PANTHER" id="PTHR31644">
    <property type="entry name" value="TRANSCRIPTIONAL ACTIVATOR ARO80-RELATED"/>
    <property type="match status" value="1"/>
</dbReference>
<dbReference type="GO" id="GO:0000981">
    <property type="term" value="F:DNA-binding transcription factor activity, RNA polymerase II-specific"/>
    <property type="evidence" value="ECO:0007669"/>
    <property type="project" value="TreeGrafter"/>
</dbReference>
<dbReference type="InterPro" id="IPR006091">
    <property type="entry name" value="Acyl-CoA_Oxase/DH_mid-dom"/>
</dbReference>
<feature type="domain" description="Acyl-CoA dehydrogenase/oxidase C-terminal" evidence="6">
    <location>
        <begin position="264"/>
        <end position="419"/>
    </location>
</feature>
<name>A0A8H5S3V7_9HYPO</name>
<keyword evidence="10" id="KW-1185">Reference proteome</keyword>
<dbReference type="PANTHER" id="PTHR31644:SF2">
    <property type="entry name" value="TRANSCRIPTIONAL ACTIVATOR ARO80-RELATED"/>
    <property type="match status" value="1"/>
</dbReference>
<evidence type="ECO:0000256" key="1">
    <source>
        <dbReference type="ARBA" id="ARBA00001974"/>
    </source>
</evidence>
<dbReference type="SUPFAM" id="SSF47203">
    <property type="entry name" value="Acyl-CoA dehydrogenase C-terminal domain-like"/>
    <property type="match status" value="1"/>
</dbReference>
<dbReference type="Gene3D" id="1.20.140.10">
    <property type="entry name" value="Butyryl-CoA Dehydrogenase, subunit A, domain 3"/>
    <property type="match status" value="1"/>
</dbReference>
<evidence type="ECO:0000313" key="10">
    <source>
        <dbReference type="Proteomes" id="UP000530670"/>
    </source>
</evidence>
<dbReference type="InterPro" id="IPR013786">
    <property type="entry name" value="AcylCoA_DH/ox_N"/>
</dbReference>
<dbReference type="GO" id="GO:0009074">
    <property type="term" value="P:aromatic amino acid family catabolic process"/>
    <property type="evidence" value="ECO:0007669"/>
    <property type="project" value="TreeGrafter"/>
</dbReference>
<dbReference type="InterPro" id="IPR036250">
    <property type="entry name" value="AcylCo_DH-like_C"/>
</dbReference>
<dbReference type="InterPro" id="IPR037069">
    <property type="entry name" value="AcylCoA_DH/ox_N_sf"/>
</dbReference>
<comment type="similarity">
    <text evidence="2">Belongs to the acyl-CoA dehydrogenase family.</text>
</comment>
<dbReference type="InterPro" id="IPR009100">
    <property type="entry name" value="AcylCoA_DH/oxidase_NM_dom_sf"/>
</dbReference>
<evidence type="ECO:0000256" key="3">
    <source>
        <dbReference type="ARBA" id="ARBA00022630"/>
    </source>
</evidence>
<dbReference type="OrthoDB" id="2262349at2759"/>
<comment type="cofactor">
    <cofactor evidence="1">
        <name>FAD</name>
        <dbReference type="ChEBI" id="CHEBI:57692"/>
    </cofactor>
</comment>
<evidence type="ECO:0000256" key="4">
    <source>
        <dbReference type="ARBA" id="ARBA00022827"/>
    </source>
</evidence>
<reference evidence="9 10" key="1">
    <citation type="submission" date="2020-05" db="EMBL/GenBank/DDBJ databases">
        <title>Identification and distribution of gene clusters putatively required for synthesis of sphingolipid metabolism inhibitors in phylogenetically diverse species of the filamentous fungus Fusarium.</title>
        <authorList>
            <person name="Kim H.-S."/>
            <person name="Busman M."/>
            <person name="Brown D.W."/>
            <person name="Divon H."/>
            <person name="Uhlig S."/>
            <person name="Proctor R.H."/>
        </authorList>
    </citation>
    <scope>NUCLEOTIDE SEQUENCE [LARGE SCALE GENOMIC DNA]</scope>
    <source>
        <strain evidence="9 10">NRRL 66243</strain>
    </source>
</reference>
<keyword evidence="4" id="KW-0274">FAD</keyword>
<dbReference type="Proteomes" id="UP000530670">
    <property type="component" value="Unassembled WGS sequence"/>
</dbReference>
<dbReference type="AlphaFoldDB" id="A0A8H5S3V7"/>
<evidence type="ECO:0000259" key="7">
    <source>
        <dbReference type="Pfam" id="PF02770"/>
    </source>
</evidence>
<comment type="caution">
    <text evidence="9">The sequence shown here is derived from an EMBL/GenBank/DDBJ whole genome shotgun (WGS) entry which is preliminary data.</text>
</comment>
<dbReference type="Pfam" id="PF02770">
    <property type="entry name" value="Acyl-CoA_dh_M"/>
    <property type="match status" value="1"/>
</dbReference>
<dbReference type="Pfam" id="PF00441">
    <property type="entry name" value="Acyl-CoA_dh_1"/>
    <property type="match status" value="1"/>
</dbReference>
<dbReference type="CDD" id="cd12148">
    <property type="entry name" value="fungal_TF_MHR"/>
    <property type="match status" value="1"/>
</dbReference>
<protein>
    <submittedName>
        <fullName evidence="9">Acyl dehydrogenase n-terminal</fullName>
    </submittedName>
</protein>
<dbReference type="GO" id="GO:0005634">
    <property type="term" value="C:nucleus"/>
    <property type="evidence" value="ECO:0007669"/>
    <property type="project" value="TreeGrafter"/>
</dbReference>
<dbReference type="GO" id="GO:0045944">
    <property type="term" value="P:positive regulation of transcription by RNA polymerase II"/>
    <property type="evidence" value="ECO:0007669"/>
    <property type="project" value="TreeGrafter"/>
</dbReference>
<dbReference type="Gene3D" id="1.10.540.10">
    <property type="entry name" value="Acyl-CoA dehydrogenase/oxidase, N-terminal domain"/>
    <property type="match status" value="1"/>
</dbReference>
<dbReference type="EMBL" id="JAAQRI010000045">
    <property type="protein sequence ID" value="KAF5645339.1"/>
    <property type="molecule type" value="Genomic_DNA"/>
</dbReference>